<sequence length="366" mass="41011">MRVKKIIKSLSIFFIIGLVTSIIIQSCAIKPLAWLPPIKPELKGVIAENELLNSTEWIDLNGWYGPEDIAVDKQGNLYCGAHVSKNDFTDGRILKINPTGKVSIFCKTNAWVTGLHFDKNENLIACDQKRGLISVDKKGEITILASHDKNGNKFLIPNDVDIASNGIIYFSNTSSKYSFSRKNARKILLEVKPDGGLYSYNPETEEVKTVIDSSFFGNGVAVSKNDDFVLMVDLTKYRVVRHWLKGEKKGETDIFIENLPGLPNGISKRDDGSFWLGFTTRRDDLLDKIQPKVGVKKLISGIPLWLQPKQEPFGMIMHISENGAILKTYYDTTGKFVSEASSIEEYNGYLYLGGDLTDHIGKYKMD</sequence>
<dbReference type="RefSeq" id="WP_069831598.1">
    <property type="nucleotide sequence ID" value="NZ_MDJD01000054.1"/>
</dbReference>
<dbReference type="Gene3D" id="2.120.10.30">
    <property type="entry name" value="TolB, C-terminal domain"/>
    <property type="match status" value="1"/>
</dbReference>
<feature type="domain" description="Strictosidine synthase conserved region" evidence="5">
    <location>
        <begin position="158"/>
        <end position="247"/>
    </location>
</feature>
<dbReference type="Pfam" id="PF03088">
    <property type="entry name" value="Str_synth"/>
    <property type="match status" value="1"/>
</dbReference>
<gene>
    <name evidence="6" type="ORF">A8C32_06920</name>
</gene>
<comment type="caution">
    <text evidence="6">The sequence shown here is derived from an EMBL/GenBank/DDBJ whole genome shotgun (WGS) entry which is preliminary data.</text>
</comment>
<evidence type="ECO:0000313" key="7">
    <source>
        <dbReference type="Proteomes" id="UP000095713"/>
    </source>
</evidence>
<reference evidence="6 7" key="1">
    <citation type="submission" date="2016-05" db="EMBL/GenBank/DDBJ databases">
        <title>Draft Genome Sequence of Algibacter sp. Strain SK-16 Isolated from the Surface Water of Aburatsubo Inlet.</title>
        <authorList>
            <person name="Wong S.-K."/>
            <person name="Yoshizawa S."/>
            <person name="Nakajima Y."/>
            <person name="Ogura Y."/>
            <person name="Tetsuya H."/>
            <person name="Hamasaki K."/>
        </authorList>
    </citation>
    <scope>NUCLEOTIDE SEQUENCE [LARGE SCALE GENOMIC DNA]</scope>
    <source>
        <strain evidence="6 7">SK-16</strain>
    </source>
</reference>
<organism evidence="6 7">
    <name type="scientific">Flavivirga aquatica</name>
    <dbReference type="NCBI Taxonomy" id="1849968"/>
    <lineage>
        <taxon>Bacteria</taxon>
        <taxon>Pseudomonadati</taxon>
        <taxon>Bacteroidota</taxon>
        <taxon>Flavobacteriia</taxon>
        <taxon>Flavobacteriales</taxon>
        <taxon>Flavobacteriaceae</taxon>
        <taxon>Flavivirga</taxon>
    </lineage>
</organism>
<dbReference type="AlphaFoldDB" id="A0A1E5SIH6"/>
<dbReference type="SUPFAM" id="SSF63829">
    <property type="entry name" value="Calcium-dependent phosphotriesterase"/>
    <property type="match status" value="1"/>
</dbReference>
<keyword evidence="2" id="KW-0597">Phosphoprotein</keyword>
<feature type="transmembrane region" description="Helical" evidence="4">
    <location>
        <begin position="12"/>
        <end position="34"/>
    </location>
</feature>
<evidence type="ECO:0000256" key="3">
    <source>
        <dbReference type="ARBA" id="ARBA00023180"/>
    </source>
</evidence>
<keyword evidence="4" id="KW-1133">Transmembrane helix</keyword>
<keyword evidence="7" id="KW-1185">Reference proteome</keyword>
<keyword evidence="4" id="KW-0472">Membrane</keyword>
<comment type="similarity">
    <text evidence="1">Belongs to the strictosidine synthase family.</text>
</comment>
<evidence type="ECO:0000313" key="6">
    <source>
        <dbReference type="EMBL" id="OEJ98915.1"/>
    </source>
</evidence>
<evidence type="ECO:0000256" key="4">
    <source>
        <dbReference type="SAM" id="Phobius"/>
    </source>
</evidence>
<dbReference type="InterPro" id="IPR018119">
    <property type="entry name" value="Strictosidine_synth_cons-reg"/>
</dbReference>
<dbReference type="EMBL" id="MDJD01000054">
    <property type="protein sequence ID" value="OEJ98915.1"/>
    <property type="molecule type" value="Genomic_DNA"/>
</dbReference>
<dbReference type="OrthoDB" id="241638at2"/>
<accession>A0A1E5SIH6</accession>
<dbReference type="PROSITE" id="PS51257">
    <property type="entry name" value="PROKAR_LIPOPROTEIN"/>
    <property type="match status" value="1"/>
</dbReference>
<keyword evidence="4" id="KW-0812">Transmembrane</keyword>
<dbReference type="GO" id="GO:0016787">
    <property type="term" value="F:hydrolase activity"/>
    <property type="evidence" value="ECO:0007669"/>
    <property type="project" value="TreeGrafter"/>
</dbReference>
<protein>
    <recommendedName>
        <fullName evidence="5">Strictosidine synthase conserved region domain-containing protein</fullName>
    </recommendedName>
</protein>
<dbReference type="Pfam" id="PF20067">
    <property type="entry name" value="SSL_N"/>
    <property type="match status" value="1"/>
</dbReference>
<dbReference type="PANTHER" id="PTHR10426">
    <property type="entry name" value="STRICTOSIDINE SYNTHASE-RELATED"/>
    <property type="match status" value="1"/>
</dbReference>
<dbReference type="Proteomes" id="UP000095713">
    <property type="component" value="Unassembled WGS sequence"/>
</dbReference>
<evidence type="ECO:0000256" key="1">
    <source>
        <dbReference type="ARBA" id="ARBA00009191"/>
    </source>
</evidence>
<dbReference type="STRING" id="1849968.A8C32_06920"/>
<evidence type="ECO:0000256" key="2">
    <source>
        <dbReference type="ARBA" id="ARBA00022553"/>
    </source>
</evidence>
<dbReference type="InterPro" id="IPR011042">
    <property type="entry name" value="6-blade_b-propeller_TolB-like"/>
</dbReference>
<dbReference type="PANTHER" id="PTHR10426:SF88">
    <property type="entry name" value="ADIPOCYTE PLASMA MEMBRANE-ASSOCIATED PROTEIN HEMOMUCIN-RELATED"/>
    <property type="match status" value="1"/>
</dbReference>
<evidence type="ECO:0000259" key="5">
    <source>
        <dbReference type="Pfam" id="PF03088"/>
    </source>
</evidence>
<proteinExistence type="inferred from homology"/>
<name>A0A1E5SIH6_9FLAO</name>
<keyword evidence="3" id="KW-0325">Glycoprotein</keyword>